<dbReference type="InterPro" id="IPR036871">
    <property type="entry name" value="PX_dom_sf"/>
</dbReference>
<dbReference type="SUPFAM" id="SSF48371">
    <property type="entry name" value="ARM repeat"/>
    <property type="match status" value="1"/>
</dbReference>
<dbReference type="GO" id="GO:0005524">
    <property type="term" value="F:ATP binding"/>
    <property type="evidence" value="ECO:0007669"/>
    <property type="project" value="UniProtKB-KW"/>
</dbReference>
<evidence type="ECO:0000259" key="8">
    <source>
        <dbReference type="PROSITE" id="PS50290"/>
    </source>
</evidence>
<dbReference type="SMART" id="SM00145">
    <property type="entry name" value="PI3Ka"/>
    <property type="match status" value="1"/>
</dbReference>
<dbReference type="InterPro" id="IPR001263">
    <property type="entry name" value="PI3K_accessory_dom"/>
</dbReference>
<feature type="domain" description="PX" evidence="7">
    <location>
        <begin position="533"/>
        <end position="649"/>
    </location>
</feature>
<dbReference type="PROSITE" id="PS50195">
    <property type="entry name" value="PX"/>
    <property type="match status" value="1"/>
</dbReference>
<dbReference type="EMBL" id="KB308534">
    <property type="protein sequence ID" value="ELT97555.1"/>
    <property type="molecule type" value="Genomic_DNA"/>
</dbReference>
<evidence type="ECO:0000313" key="12">
    <source>
        <dbReference type="Proteomes" id="UP000014760"/>
    </source>
</evidence>
<dbReference type="STRING" id="283909.R7U2Z9"/>
<dbReference type="Pfam" id="PF00168">
    <property type="entry name" value="C2"/>
    <property type="match status" value="1"/>
</dbReference>
<dbReference type="Gene3D" id="3.30.1010.10">
    <property type="entry name" value="Phosphatidylinositol 3-kinase Catalytic Subunit, Chain A, domain 4"/>
    <property type="match status" value="1"/>
</dbReference>
<dbReference type="PANTHER" id="PTHR10048">
    <property type="entry name" value="PHOSPHATIDYLINOSITOL KINASE"/>
    <property type="match status" value="1"/>
</dbReference>
<dbReference type="InterPro" id="IPR018936">
    <property type="entry name" value="PI3/4_kinase_CS"/>
</dbReference>
<dbReference type="InterPro" id="IPR015433">
    <property type="entry name" value="PI3/4_kinase"/>
</dbReference>
<dbReference type="GO" id="GO:0005737">
    <property type="term" value="C:cytoplasm"/>
    <property type="evidence" value="ECO:0007669"/>
    <property type="project" value="TreeGrafter"/>
</dbReference>
<dbReference type="InterPro" id="IPR000008">
    <property type="entry name" value="C2_dom"/>
</dbReference>
<organism evidence="10">
    <name type="scientific">Capitella teleta</name>
    <name type="common">Polychaete worm</name>
    <dbReference type="NCBI Taxonomy" id="283909"/>
    <lineage>
        <taxon>Eukaryota</taxon>
        <taxon>Metazoa</taxon>
        <taxon>Spiralia</taxon>
        <taxon>Lophotrochozoa</taxon>
        <taxon>Annelida</taxon>
        <taxon>Polychaeta</taxon>
        <taxon>Sedentaria</taxon>
        <taxon>Scolecida</taxon>
        <taxon>Capitellidae</taxon>
        <taxon>Capitella</taxon>
    </lineage>
</organism>
<dbReference type="EnsemblMetazoa" id="CapteT183515">
    <property type="protein sequence ID" value="CapteP183515"/>
    <property type="gene ID" value="CapteG183515"/>
</dbReference>
<keyword evidence="3" id="KW-0547">Nucleotide-binding</keyword>
<feature type="domain" description="PI3K/PI4K catalytic" evidence="8">
    <location>
        <begin position="217"/>
        <end position="496"/>
    </location>
</feature>
<dbReference type="SUPFAM" id="SSF56112">
    <property type="entry name" value="Protein kinase-like (PK-like)"/>
    <property type="match status" value="1"/>
</dbReference>
<reference evidence="12" key="1">
    <citation type="submission" date="2012-12" db="EMBL/GenBank/DDBJ databases">
        <authorList>
            <person name="Hellsten U."/>
            <person name="Grimwood J."/>
            <person name="Chapman J.A."/>
            <person name="Shapiro H."/>
            <person name="Aerts A."/>
            <person name="Otillar R.P."/>
            <person name="Terry A.Y."/>
            <person name="Boore J.L."/>
            <person name="Simakov O."/>
            <person name="Marletaz F."/>
            <person name="Cho S.-J."/>
            <person name="Edsinger-Gonzales E."/>
            <person name="Havlak P."/>
            <person name="Kuo D.-H."/>
            <person name="Larsson T."/>
            <person name="Lv J."/>
            <person name="Arendt D."/>
            <person name="Savage R."/>
            <person name="Osoegawa K."/>
            <person name="de Jong P."/>
            <person name="Lindberg D.R."/>
            <person name="Seaver E.C."/>
            <person name="Weisblat D.A."/>
            <person name="Putnam N.H."/>
            <person name="Grigoriev I.V."/>
            <person name="Rokhsar D.S."/>
        </authorList>
    </citation>
    <scope>NUCLEOTIDE SEQUENCE</scope>
    <source>
        <strain evidence="12">I ESC-2004</strain>
    </source>
</reference>
<dbReference type="GO" id="GO:0035091">
    <property type="term" value="F:phosphatidylinositol binding"/>
    <property type="evidence" value="ECO:0007669"/>
    <property type="project" value="InterPro"/>
</dbReference>
<evidence type="ECO:0000259" key="9">
    <source>
        <dbReference type="PROSITE" id="PS51545"/>
    </source>
</evidence>
<dbReference type="Proteomes" id="UP000014760">
    <property type="component" value="Unassembled WGS sequence"/>
</dbReference>
<feature type="domain" description="C2" evidence="6">
    <location>
        <begin position="675"/>
        <end position="794"/>
    </location>
</feature>
<evidence type="ECO:0000259" key="7">
    <source>
        <dbReference type="PROSITE" id="PS50195"/>
    </source>
</evidence>
<dbReference type="EC" id="2.7.1.137" evidence="1"/>
<dbReference type="PANTHER" id="PTHR10048:SF14">
    <property type="entry name" value="LD28067P"/>
    <property type="match status" value="1"/>
</dbReference>
<evidence type="ECO:0000313" key="10">
    <source>
        <dbReference type="EMBL" id="ELT97555.1"/>
    </source>
</evidence>
<dbReference type="InterPro" id="IPR035892">
    <property type="entry name" value="C2_domain_sf"/>
</dbReference>
<dbReference type="CDD" id="cd08381">
    <property type="entry name" value="C2B_PI3K_class_II"/>
    <property type="match status" value="1"/>
</dbReference>
<evidence type="ECO:0000313" key="11">
    <source>
        <dbReference type="EnsemblMetazoa" id="CapteP183515"/>
    </source>
</evidence>
<dbReference type="InterPro" id="IPR011009">
    <property type="entry name" value="Kinase-like_dom_sf"/>
</dbReference>
<dbReference type="Pfam" id="PF00454">
    <property type="entry name" value="PI3_PI4_kinase"/>
    <property type="match status" value="1"/>
</dbReference>
<dbReference type="CDD" id="cd06883">
    <property type="entry name" value="PX_PI3K_C2"/>
    <property type="match status" value="1"/>
</dbReference>
<evidence type="ECO:0000256" key="5">
    <source>
        <dbReference type="ARBA" id="ARBA00022840"/>
    </source>
</evidence>
<dbReference type="InterPro" id="IPR001683">
    <property type="entry name" value="PX_dom"/>
</dbReference>
<sequence length="810" mass="93307">MSAELYVFLWEKRHYLYACPLALPRVLAACPCWSYATLRETYTMVQQWVPVDPVFALELLLPQYADTYVRNCAVERIKELPTDSMYDYLPQIIQALKYECYHTSALAKMLLERSVTNARFAHQMYWLLKEAADDYRYRKRYQLLFGALLSVVGESMRTEFVKEEDFIKMTSAIADKVKAAKEKENVLQKELENMWDFLSHSSVRLPLNAACEVSGVDVKSCSYYTSFTFPLKLVMKNIDVRAEPIYSMFKVGDDLRQDMLTMQLVRIMDRLWLQDNLDLKIITFGCQPTGNRKGLVEIVTESDTLRKIQVKHGHGVTGSFKDKPISDWLQQQNPTELDYEKAVDNFSSSCAGYCVATYVLGIGDRHNDNIMIKQSGHLFHIDFSKFLGDSQMFGNFKRDRVPFVLTSDMAYVINGGDRQSSHFQSFVDQCCRAFNILRKHRILLVNLFSLMTLSGIPGVTSDAARYVHKALLPESTDAEATAMFTRMIYKSLESTFTQVNFFIHNLAQMKFSGHQEGALLSFIPKTFSLQTDGKISKVEVFGFQKRYNPEKYYIFIIKVVREGQQVPSFVFRRYSEFQELHQKLVVTFPLVKLPSFTGKVLLGRTHVRSVAETRKQELDAFLKQLLLLASEIAEHDLIYTFFHPMLRDEQEIDKTNLQKLKEGSQSRPHTNPLNFEGKVKLSLTYKTNALTVMIMHVKDLSLLPSGDPPDPYVKLYLMPDAMKVTKRKTKIAKATLHPTYNEMLMYRMSWEELKNRTLQVSVWSYDGLKENEFMGAAHIVLSDLNLSQEVVGWYPLLTLHKLSLHSAGPL</sequence>
<evidence type="ECO:0000256" key="4">
    <source>
        <dbReference type="ARBA" id="ARBA00022777"/>
    </source>
</evidence>
<dbReference type="SUPFAM" id="SSF64268">
    <property type="entry name" value="PX domain"/>
    <property type="match status" value="1"/>
</dbReference>
<dbReference type="GO" id="GO:0043491">
    <property type="term" value="P:phosphatidylinositol 3-kinase/protein kinase B signal transduction"/>
    <property type="evidence" value="ECO:0007669"/>
    <property type="project" value="TreeGrafter"/>
</dbReference>
<dbReference type="GO" id="GO:0048015">
    <property type="term" value="P:phosphatidylinositol-mediated signaling"/>
    <property type="evidence" value="ECO:0007669"/>
    <property type="project" value="TreeGrafter"/>
</dbReference>
<dbReference type="GO" id="GO:0016303">
    <property type="term" value="F:1-phosphatidylinositol-3-kinase activity"/>
    <property type="evidence" value="ECO:0007669"/>
    <property type="project" value="UniProtKB-EC"/>
</dbReference>
<dbReference type="Gene3D" id="2.60.40.150">
    <property type="entry name" value="C2 domain"/>
    <property type="match status" value="1"/>
</dbReference>
<gene>
    <name evidence="10" type="ORF">CAPTEDRAFT_183515</name>
</gene>
<dbReference type="Gene3D" id="1.10.1070.11">
    <property type="entry name" value="Phosphatidylinositol 3-/4-kinase, catalytic domain"/>
    <property type="match status" value="1"/>
</dbReference>
<dbReference type="PROSITE" id="PS00916">
    <property type="entry name" value="PI3_4_KINASE_2"/>
    <property type="match status" value="1"/>
</dbReference>
<keyword evidence="4" id="KW-0418">Kinase</keyword>
<dbReference type="GO" id="GO:0005942">
    <property type="term" value="C:phosphatidylinositol 3-kinase complex"/>
    <property type="evidence" value="ECO:0007669"/>
    <property type="project" value="TreeGrafter"/>
</dbReference>
<dbReference type="SUPFAM" id="SSF49562">
    <property type="entry name" value="C2 domain (Calcium/lipid-binding domain, CaLB)"/>
    <property type="match status" value="1"/>
</dbReference>
<dbReference type="FunFam" id="3.30.1010.10:FF:000001">
    <property type="entry name" value="Phosphatidylinositol 4-phosphate 3-kinase C2 domain-containing subunit beta"/>
    <property type="match status" value="1"/>
</dbReference>
<evidence type="ECO:0000256" key="1">
    <source>
        <dbReference type="ARBA" id="ARBA00012073"/>
    </source>
</evidence>
<dbReference type="FunFam" id="1.10.1070.11:FF:000001">
    <property type="entry name" value="Phosphatidylinositol 4,5-bisphosphate 3-kinase catalytic subunit"/>
    <property type="match status" value="1"/>
</dbReference>
<dbReference type="GO" id="GO:0016477">
    <property type="term" value="P:cell migration"/>
    <property type="evidence" value="ECO:0007669"/>
    <property type="project" value="TreeGrafter"/>
</dbReference>
<keyword evidence="12" id="KW-1185">Reference proteome</keyword>
<dbReference type="PROSITE" id="PS51545">
    <property type="entry name" value="PIK_HELICAL"/>
    <property type="match status" value="1"/>
</dbReference>
<dbReference type="InterPro" id="IPR036940">
    <property type="entry name" value="PI3/4_kinase_cat_sf"/>
</dbReference>
<dbReference type="GO" id="GO:0005886">
    <property type="term" value="C:plasma membrane"/>
    <property type="evidence" value="ECO:0007669"/>
    <property type="project" value="TreeGrafter"/>
</dbReference>
<dbReference type="InterPro" id="IPR016024">
    <property type="entry name" value="ARM-type_fold"/>
</dbReference>
<dbReference type="Gene3D" id="3.30.1520.10">
    <property type="entry name" value="Phox-like domain"/>
    <property type="match status" value="1"/>
</dbReference>
<reference evidence="11" key="3">
    <citation type="submission" date="2015-06" db="UniProtKB">
        <authorList>
            <consortium name="EnsemblMetazoa"/>
        </authorList>
    </citation>
    <scope>IDENTIFICATION</scope>
</reference>
<dbReference type="EMBL" id="AMQN01010863">
    <property type="status" value="NOT_ANNOTATED_CDS"/>
    <property type="molecule type" value="Genomic_DNA"/>
</dbReference>
<keyword evidence="2" id="KW-0808">Transferase</keyword>
<dbReference type="InterPro" id="IPR042236">
    <property type="entry name" value="PI3K_accessory_sf"/>
</dbReference>
<keyword evidence="5" id="KW-0067">ATP-binding</keyword>
<dbReference type="Pfam" id="PF00613">
    <property type="entry name" value="PI3Ka"/>
    <property type="match status" value="1"/>
</dbReference>
<dbReference type="PROSITE" id="PS50290">
    <property type="entry name" value="PI3_4_KINASE_3"/>
    <property type="match status" value="1"/>
</dbReference>
<dbReference type="OrthoDB" id="67688at2759"/>
<dbReference type="AlphaFoldDB" id="R7U2Z9"/>
<dbReference type="FunFam" id="3.30.1520.10:FF:000006">
    <property type="entry name" value="Phosphatidylinositol 4-phosphate 3-kinase C2 domain-containing subunit alpha"/>
    <property type="match status" value="1"/>
</dbReference>
<accession>R7U2Z9</accession>
<dbReference type="InterPro" id="IPR000403">
    <property type="entry name" value="PI3/4_kinase_cat_dom"/>
</dbReference>
<protein>
    <recommendedName>
        <fullName evidence="1">phosphatidylinositol 3-kinase</fullName>
        <ecNumber evidence="1">2.7.1.137</ecNumber>
    </recommendedName>
</protein>
<dbReference type="CDD" id="cd05166">
    <property type="entry name" value="PI3Kc_II"/>
    <property type="match status" value="1"/>
</dbReference>
<dbReference type="SMART" id="SM00312">
    <property type="entry name" value="PX"/>
    <property type="match status" value="1"/>
</dbReference>
<evidence type="ECO:0000259" key="6">
    <source>
        <dbReference type="PROSITE" id="PS50004"/>
    </source>
</evidence>
<feature type="domain" description="PIK helical" evidence="9">
    <location>
        <begin position="1"/>
        <end position="151"/>
    </location>
</feature>
<proteinExistence type="predicted"/>
<reference evidence="10 12" key="2">
    <citation type="journal article" date="2013" name="Nature">
        <title>Insights into bilaterian evolution from three spiralian genomes.</title>
        <authorList>
            <person name="Simakov O."/>
            <person name="Marletaz F."/>
            <person name="Cho S.J."/>
            <person name="Edsinger-Gonzales E."/>
            <person name="Havlak P."/>
            <person name="Hellsten U."/>
            <person name="Kuo D.H."/>
            <person name="Larsson T."/>
            <person name="Lv J."/>
            <person name="Arendt D."/>
            <person name="Savage R."/>
            <person name="Osoegawa K."/>
            <person name="de Jong P."/>
            <person name="Grimwood J."/>
            <person name="Chapman J.A."/>
            <person name="Shapiro H."/>
            <person name="Aerts A."/>
            <person name="Otillar R.P."/>
            <person name="Terry A.Y."/>
            <person name="Boore J.L."/>
            <person name="Grigoriev I.V."/>
            <person name="Lindberg D.R."/>
            <person name="Seaver E.C."/>
            <person name="Weisblat D.A."/>
            <person name="Putnam N.H."/>
            <person name="Rokhsar D.S."/>
        </authorList>
    </citation>
    <scope>NUCLEOTIDE SEQUENCE</scope>
    <source>
        <strain evidence="10 12">I ESC-2004</strain>
    </source>
</reference>
<dbReference type="PROSITE" id="PS00915">
    <property type="entry name" value="PI3_4_KINASE_1"/>
    <property type="match status" value="1"/>
</dbReference>
<name>R7U2Z9_CAPTE</name>
<dbReference type="HOGENOM" id="CLU_023143_0_0_1"/>
<evidence type="ECO:0000256" key="2">
    <source>
        <dbReference type="ARBA" id="ARBA00022679"/>
    </source>
</evidence>
<evidence type="ECO:0000256" key="3">
    <source>
        <dbReference type="ARBA" id="ARBA00022741"/>
    </source>
</evidence>
<dbReference type="Gene3D" id="1.25.40.70">
    <property type="entry name" value="Phosphatidylinositol 3-kinase, accessory domain (PIK)"/>
    <property type="match status" value="1"/>
</dbReference>
<dbReference type="OMA" id="QVTHGNH"/>
<dbReference type="SMART" id="SM00239">
    <property type="entry name" value="C2"/>
    <property type="match status" value="1"/>
</dbReference>
<dbReference type="PROSITE" id="PS50004">
    <property type="entry name" value="C2"/>
    <property type="match status" value="1"/>
</dbReference>
<dbReference type="Pfam" id="PF00787">
    <property type="entry name" value="PX"/>
    <property type="match status" value="1"/>
</dbReference>
<dbReference type="GO" id="GO:0035005">
    <property type="term" value="F:1-phosphatidylinositol-4-phosphate 3-kinase activity"/>
    <property type="evidence" value="ECO:0007669"/>
    <property type="project" value="TreeGrafter"/>
</dbReference>
<dbReference type="SMART" id="SM00146">
    <property type="entry name" value="PI3Kc"/>
    <property type="match status" value="1"/>
</dbReference>